<dbReference type="Gene3D" id="1.20.1250.20">
    <property type="entry name" value="MFS general substrate transporter like domains"/>
    <property type="match status" value="1"/>
</dbReference>
<sequence length="455" mass="48845">MNPAAMASTGSLEDHTTTNSVQLDQLDSAKSLPKEKPDVEADVSQSLDHIPDGGMQAWCATIGGAFISFCTFGYASSFGVFQDYYVLAGTSTSSNISWIGSLQLCLIFLVGFPAGRLFDAGYFHSELLFGSILYLFCLFMLSLADPTKYYQLLLAQGIGMGVGGGFMLVPALSLQGHYWKKRRSMALGLVVTGSGCGGIIFPIMLNRLISGADAVGFAWGVRASGFLSFGLLVIAQLLMRTRVPGAKERAEQPKPDILGSLTDPSFVFTVFGVFLVYWGLFMPYFYLQLWLNLHGLSSTLAFYTIAILNAASVPGRIIPNVLADYFGTLNVVIPVSLTMGVLVFVMFGVTNTAAVIIFSILYGFFSGGYIALVPSVFAVLASRPEELGIQMGLGYCFTSLAMLTGSPIDGALLGHGTILHWPKPIVFSAVVMILGSGVTCIGRHFLVEKKGTKWT</sequence>
<feature type="transmembrane region" description="Helical" evidence="3">
    <location>
        <begin position="353"/>
        <end position="380"/>
    </location>
</feature>
<feature type="transmembrane region" description="Helical" evidence="3">
    <location>
        <begin position="57"/>
        <end position="76"/>
    </location>
</feature>
<reference evidence="5 6" key="1">
    <citation type="journal article" date="2021" name="Environ. Microbiol.">
        <title>Gene family expansions and transcriptome signatures uncover fungal adaptations to wood decay.</title>
        <authorList>
            <person name="Hage H."/>
            <person name="Miyauchi S."/>
            <person name="Viragh M."/>
            <person name="Drula E."/>
            <person name="Min B."/>
            <person name="Chaduli D."/>
            <person name="Navarro D."/>
            <person name="Favel A."/>
            <person name="Norest M."/>
            <person name="Lesage-Meessen L."/>
            <person name="Balint B."/>
            <person name="Merenyi Z."/>
            <person name="de Eugenio L."/>
            <person name="Morin E."/>
            <person name="Martinez A.T."/>
            <person name="Baldrian P."/>
            <person name="Stursova M."/>
            <person name="Martinez M.J."/>
            <person name="Novotny C."/>
            <person name="Magnuson J.K."/>
            <person name="Spatafora J.W."/>
            <person name="Maurice S."/>
            <person name="Pangilinan J."/>
            <person name="Andreopoulos W."/>
            <person name="LaButti K."/>
            <person name="Hundley H."/>
            <person name="Na H."/>
            <person name="Kuo A."/>
            <person name="Barry K."/>
            <person name="Lipzen A."/>
            <person name="Henrissat B."/>
            <person name="Riley R."/>
            <person name="Ahrendt S."/>
            <person name="Nagy L.G."/>
            <person name="Grigoriev I.V."/>
            <person name="Martin F."/>
            <person name="Rosso M.N."/>
        </authorList>
    </citation>
    <scope>NUCLEOTIDE SEQUENCE [LARGE SCALE GENOMIC DNA]</scope>
    <source>
        <strain evidence="5 6">CIRM-BRFM 1785</strain>
    </source>
</reference>
<comment type="subcellular location">
    <subcellularLocation>
        <location evidence="1">Membrane</location>
        <topology evidence="1">Multi-pass membrane protein</topology>
    </subcellularLocation>
</comment>
<feature type="transmembrane region" description="Helical" evidence="3">
    <location>
        <begin position="425"/>
        <end position="446"/>
    </location>
</feature>
<evidence type="ECO:0000256" key="3">
    <source>
        <dbReference type="SAM" id="Phobius"/>
    </source>
</evidence>
<evidence type="ECO:0000256" key="2">
    <source>
        <dbReference type="ARBA" id="ARBA00006727"/>
    </source>
</evidence>
<keyword evidence="3" id="KW-0472">Membrane</keyword>
<feature type="transmembrane region" description="Helical" evidence="3">
    <location>
        <begin position="96"/>
        <end position="115"/>
    </location>
</feature>
<feature type="transmembrane region" description="Helical" evidence="3">
    <location>
        <begin position="293"/>
        <end position="313"/>
    </location>
</feature>
<name>A0ABQ8KN06_9APHY</name>
<dbReference type="InterPro" id="IPR036259">
    <property type="entry name" value="MFS_trans_sf"/>
</dbReference>
<feature type="transmembrane region" description="Helical" evidence="3">
    <location>
        <begin position="325"/>
        <end position="347"/>
    </location>
</feature>
<dbReference type="PANTHER" id="PTHR11360">
    <property type="entry name" value="MONOCARBOXYLATE TRANSPORTER"/>
    <property type="match status" value="1"/>
</dbReference>
<dbReference type="EMBL" id="JADCUA010000006">
    <property type="protein sequence ID" value="KAH9839181.1"/>
    <property type="molecule type" value="Genomic_DNA"/>
</dbReference>
<feature type="domain" description="Major facilitator superfamily (MFS) profile" evidence="4">
    <location>
        <begin position="265"/>
        <end position="455"/>
    </location>
</feature>
<feature type="transmembrane region" description="Helical" evidence="3">
    <location>
        <begin position="127"/>
        <end position="144"/>
    </location>
</feature>
<keyword evidence="3" id="KW-0812">Transmembrane</keyword>
<evidence type="ECO:0000259" key="4">
    <source>
        <dbReference type="PROSITE" id="PS50850"/>
    </source>
</evidence>
<proteinExistence type="inferred from homology"/>
<keyword evidence="3" id="KW-1133">Transmembrane helix</keyword>
<evidence type="ECO:0000256" key="1">
    <source>
        <dbReference type="ARBA" id="ARBA00004141"/>
    </source>
</evidence>
<dbReference type="InterPro" id="IPR011701">
    <property type="entry name" value="MFS"/>
</dbReference>
<evidence type="ECO:0000313" key="5">
    <source>
        <dbReference type="EMBL" id="KAH9839181.1"/>
    </source>
</evidence>
<evidence type="ECO:0000313" key="6">
    <source>
        <dbReference type="Proteomes" id="UP000814176"/>
    </source>
</evidence>
<dbReference type="GeneID" id="72003870"/>
<dbReference type="InterPro" id="IPR020846">
    <property type="entry name" value="MFS_dom"/>
</dbReference>
<dbReference type="Pfam" id="PF07690">
    <property type="entry name" value="MFS_1"/>
    <property type="match status" value="1"/>
</dbReference>
<dbReference type="PROSITE" id="PS50850">
    <property type="entry name" value="MFS"/>
    <property type="match status" value="1"/>
</dbReference>
<feature type="transmembrane region" description="Helical" evidence="3">
    <location>
        <begin position="392"/>
        <end position="413"/>
    </location>
</feature>
<dbReference type="Proteomes" id="UP000814176">
    <property type="component" value="Unassembled WGS sequence"/>
</dbReference>
<dbReference type="InterPro" id="IPR050327">
    <property type="entry name" value="Proton-linked_MCT"/>
</dbReference>
<gene>
    <name evidence="5" type="ORF">C8Q71DRAFT_748388</name>
</gene>
<comment type="similarity">
    <text evidence="2">Belongs to the major facilitator superfamily. Monocarboxylate porter (TC 2.A.1.13) family.</text>
</comment>
<feature type="transmembrane region" description="Helical" evidence="3">
    <location>
        <begin position="217"/>
        <end position="239"/>
    </location>
</feature>
<feature type="transmembrane region" description="Helical" evidence="3">
    <location>
        <begin position="186"/>
        <end position="205"/>
    </location>
</feature>
<keyword evidence="6" id="KW-1185">Reference proteome</keyword>
<protein>
    <submittedName>
        <fullName evidence="5">Major facilitator superfamily domain-containing protein</fullName>
    </submittedName>
</protein>
<accession>A0ABQ8KN06</accession>
<organism evidence="5 6">
    <name type="scientific">Rhodofomes roseus</name>
    <dbReference type="NCBI Taxonomy" id="34475"/>
    <lineage>
        <taxon>Eukaryota</taxon>
        <taxon>Fungi</taxon>
        <taxon>Dikarya</taxon>
        <taxon>Basidiomycota</taxon>
        <taxon>Agaricomycotina</taxon>
        <taxon>Agaricomycetes</taxon>
        <taxon>Polyporales</taxon>
        <taxon>Rhodofomes</taxon>
    </lineage>
</organism>
<dbReference type="RefSeq" id="XP_047780936.1">
    <property type="nucleotide sequence ID" value="XM_047923138.1"/>
</dbReference>
<dbReference type="PANTHER" id="PTHR11360:SF234">
    <property type="entry name" value="MFS-TYPE TRANSPORTER DBAD-RELATED"/>
    <property type="match status" value="1"/>
</dbReference>
<feature type="transmembrane region" description="Helical" evidence="3">
    <location>
        <begin position="266"/>
        <end position="287"/>
    </location>
</feature>
<feature type="transmembrane region" description="Helical" evidence="3">
    <location>
        <begin position="150"/>
        <end position="174"/>
    </location>
</feature>
<comment type="caution">
    <text evidence="5">The sequence shown here is derived from an EMBL/GenBank/DDBJ whole genome shotgun (WGS) entry which is preliminary data.</text>
</comment>
<dbReference type="SUPFAM" id="SSF103473">
    <property type="entry name" value="MFS general substrate transporter"/>
    <property type="match status" value="1"/>
</dbReference>